<evidence type="ECO:0000313" key="2">
    <source>
        <dbReference type="EMBL" id="MDP8568055.1"/>
    </source>
</evidence>
<dbReference type="EMBL" id="JAVCAP010000020">
    <property type="protein sequence ID" value="MDP8568055.1"/>
    <property type="molecule type" value="Genomic_DNA"/>
</dbReference>
<evidence type="ECO:0008006" key="4">
    <source>
        <dbReference type="Google" id="ProtNLM"/>
    </source>
</evidence>
<reference evidence="3" key="1">
    <citation type="journal article" date="2019" name="Int. J. Syst. Evol. Microbiol.">
        <title>The Global Catalogue of Microorganisms (GCM) 10K type strain sequencing project: providing services to taxonomists for standard genome sequencing and annotation.</title>
        <authorList>
            <consortium name="The Broad Institute Genomics Platform"/>
            <consortium name="The Broad Institute Genome Sequencing Center for Infectious Disease"/>
            <person name="Wu L."/>
            <person name="Ma J."/>
        </authorList>
    </citation>
    <scope>NUCLEOTIDE SEQUENCE [LARGE SCALE GENOMIC DNA]</scope>
    <source>
        <strain evidence="3">VKM B-3159</strain>
    </source>
</reference>
<accession>A0ABT9JU74</accession>
<protein>
    <recommendedName>
        <fullName evidence="4">Secreted protein</fullName>
    </recommendedName>
</protein>
<evidence type="ECO:0000313" key="3">
    <source>
        <dbReference type="Proteomes" id="UP001225906"/>
    </source>
</evidence>
<organism evidence="2 3">
    <name type="scientific">Methylophilus aquaticus</name>
    <dbReference type="NCBI Taxonomy" id="1971610"/>
    <lineage>
        <taxon>Bacteria</taxon>
        <taxon>Pseudomonadati</taxon>
        <taxon>Pseudomonadota</taxon>
        <taxon>Betaproteobacteria</taxon>
        <taxon>Nitrosomonadales</taxon>
        <taxon>Methylophilaceae</taxon>
        <taxon>Methylophilus</taxon>
    </lineage>
</organism>
<proteinExistence type="predicted"/>
<dbReference type="RefSeq" id="WP_306389779.1">
    <property type="nucleotide sequence ID" value="NZ_JAVCAP010000020.1"/>
</dbReference>
<gene>
    <name evidence="2" type="ORF">Q9291_09360</name>
</gene>
<sequence>MDFALARTAMRNKIYLLLLMCQILLVIEMCGSIDVWALLSSKPTDAVKKSDAQGAVKLHMQFVPPPHRHTRSTSQPMPQWQPMHQACQPQLWPADMQPPATQMHRGRPCEKKTVRA</sequence>
<keyword evidence="3" id="KW-1185">Reference proteome</keyword>
<feature type="compositionally biased region" description="Basic and acidic residues" evidence="1">
    <location>
        <begin position="107"/>
        <end position="116"/>
    </location>
</feature>
<feature type="region of interest" description="Disordered" evidence="1">
    <location>
        <begin position="63"/>
        <end position="116"/>
    </location>
</feature>
<comment type="caution">
    <text evidence="2">The sequence shown here is derived from an EMBL/GenBank/DDBJ whole genome shotgun (WGS) entry which is preliminary data.</text>
</comment>
<evidence type="ECO:0000256" key="1">
    <source>
        <dbReference type="SAM" id="MobiDB-lite"/>
    </source>
</evidence>
<dbReference type="Proteomes" id="UP001225906">
    <property type="component" value="Unassembled WGS sequence"/>
</dbReference>
<name>A0ABT9JU74_9PROT</name>